<gene>
    <name evidence="2" type="ORF">RIF29_37474</name>
</gene>
<dbReference type="PANTHER" id="PTHR31852">
    <property type="entry name" value="LATE EMBRYOGENESIS ABUNDANT (LEA) HYDROXYPROLINE-RICH GLYCOPROTEIN FAMILY"/>
    <property type="match status" value="1"/>
</dbReference>
<evidence type="ECO:0000313" key="2">
    <source>
        <dbReference type="EMBL" id="KAK7253069.1"/>
    </source>
</evidence>
<comment type="caution">
    <text evidence="2">The sequence shown here is derived from an EMBL/GenBank/DDBJ whole genome shotgun (WGS) entry which is preliminary data.</text>
</comment>
<evidence type="ECO:0000256" key="1">
    <source>
        <dbReference type="SAM" id="Phobius"/>
    </source>
</evidence>
<organism evidence="2 3">
    <name type="scientific">Crotalaria pallida</name>
    <name type="common">Smooth rattlebox</name>
    <name type="synonym">Crotalaria striata</name>
    <dbReference type="NCBI Taxonomy" id="3830"/>
    <lineage>
        <taxon>Eukaryota</taxon>
        <taxon>Viridiplantae</taxon>
        <taxon>Streptophyta</taxon>
        <taxon>Embryophyta</taxon>
        <taxon>Tracheophyta</taxon>
        <taxon>Spermatophyta</taxon>
        <taxon>Magnoliopsida</taxon>
        <taxon>eudicotyledons</taxon>
        <taxon>Gunneridae</taxon>
        <taxon>Pentapetalae</taxon>
        <taxon>rosids</taxon>
        <taxon>fabids</taxon>
        <taxon>Fabales</taxon>
        <taxon>Fabaceae</taxon>
        <taxon>Papilionoideae</taxon>
        <taxon>50 kb inversion clade</taxon>
        <taxon>genistoids sensu lato</taxon>
        <taxon>core genistoids</taxon>
        <taxon>Crotalarieae</taxon>
        <taxon>Crotalaria</taxon>
    </lineage>
</organism>
<dbReference type="AlphaFoldDB" id="A0AAN9ECJ8"/>
<keyword evidence="1" id="KW-0472">Membrane</keyword>
<proteinExistence type="predicted"/>
<dbReference type="EMBL" id="JAYWIO010000007">
    <property type="protein sequence ID" value="KAK7253069.1"/>
    <property type="molecule type" value="Genomic_DNA"/>
</dbReference>
<feature type="transmembrane region" description="Helical" evidence="1">
    <location>
        <begin position="37"/>
        <end position="59"/>
    </location>
</feature>
<dbReference type="InterPro" id="IPR055301">
    <property type="entry name" value="Lea14-like_2"/>
</dbReference>
<accession>A0AAN9ECJ8</accession>
<sequence length="212" mass="23542">MAPILPKSMPTTEPVIIDKTQSNKIHKESQQRSSKCLVYALTSFVTLFALWLIFASIVLRVTDPKLKLRSARVMHISYSILPSSPSFNITMIATMTIMNPNFGHFDYGNGSVMSVVYGNVSVGVGEICGDTMEARENKEINVMVNVRSSKKLVSGNNNLTNQIHSGTLELRNYAKLSGTVNLLKIVKKKKTIEMDCIMNLNLTAHSVHHIQC</sequence>
<keyword evidence="1" id="KW-0812">Transmembrane</keyword>
<evidence type="ECO:0008006" key="4">
    <source>
        <dbReference type="Google" id="ProtNLM"/>
    </source>
</evidence>
<dbReference type="Proteomes" id="UP001372338">
    <property type="component" value="Unassembled WGS sequence"/>
</dbReference>
<reference evidence="2 3" key="1">
    <citation type="submission" date="2024-01" db="EMBL/GenBank/DDBJ databases">
        <title>The genomes of 5 underutilized Papilionoideae crops provide insights into root nodulation and disease resistanc.</title>
        <authorList>
            <person name="Yuan L."/>
        </authorList>
    </citation>
    <scope>NUCLEOTIDE SEQUENCE [LARGE SCALE GENOMIC DNA]</scope>
    <source>
        <strain evidence="2">ZHUSHIDOU_FW_LH</strain>
        <tissue evidence="2">Leaf</tissue>
    </source>
</reference>
<name>A0AAN9ECJ8_CROPI</name>
<evidence type="ECO:0000313" key="3">
    <source>
        <dbReference type="Proteomes" id="UP001372338"/>
    </source>
</evidence>
<keyword evidence="1" id="KW-1133">Transmembrane helix</keyword>
<protein>
    <recommendedName>
        <fullName evidence="4">Late embryogenesis abundant protein LEA-2 subgroup domain-containing protein</fullName>
    </recommendedName>
</protein>
<keyword evidence="3" id="KW-1185">Reference proteome</keyword>